<dbReference type="EMBL" id="MU250537">
    <property type="protein sequence ID" value="KAG7445300.1"/>
    <property type="molecule type" value="Genomic_DNA"/>
</dbReference>
<sequence length="338" mass="37379">MSNCEACYSQWLYHSISCDGTRAFTNSESVVRTSAWLGAASSSANGGDCTESGAESSIRLVSSGSDNSTQATIPWPTAEHPLLKDPDNAFLKAWVLKSNVSDGLLISPRSLGPTHILVAFPSQDAPAGSQIPVPARALEFPINDLLFVLNAPNLSRSPRLPTRLHQELPRVGIRVPDVETFRHLVIYLHTRNLGQLIRAIVPEWIRDLVYPLTTLPAFAMAVSDAKEKRKRRFLAILNGVGLNCSCMNGVAFRESLEKPTRPKDLADTVAQEIAETARENKYSVLIKFTAALDALRANLELIGYYEQLLWSELDLYHDTLIRAISLEAKVGQREWARE</sequence>
<name>A0A9P7VRC8_9AGAR</name>
<keyword evidence="3" id="KW-1185">Reference proteome</keyword>
<organism evidence="2 3">
    <name type="scientific">Guyanagaster necrorhizus</name>
    <dbReference type="NCBI Taxonomy" id="856835"/>
    <lineage>
        <taxon>Eukaryota</taxon>
        <taxon>Fungi</taxon>
        <taxon>Dikarya</taxon>
        <taxon>Basidiomycota</taxon>
        <taxon>Agaricomycotina</taxon>
        <taxon>Agaricomycetes</taxon>
        <taxon>Agaricomycetidae</taxon>
        <taxon>Agaricales</taxon>
        <taxon>Marasmiineae</taxon>
        <taxon>Physalacriaceae</taxon>
        <taxon>Guyanagaster</taxon>
    </lineage>
</organism>
<evidence type="ECO:0000313" key="2">
    <source>
        <dbReference type="EMBL" id="KAG7445300.1"/>
    </source>
</evidence>
<comment type="caution">
    <text evidence="2">The sequence shown here is derived from an EMBL/GenBank/DDBJ whole genome shotgun (WGS) entry which is preliminary data.</text>
</comment>
<evidence type="ECO:0000313" key="3">
    <source>
        <dbReference type="Proteomes" id="UP000812287"/>
    </source>
</evidence>
<gene>
    <name evidence="2" type="ORF">BT62DRAFT_188946</name>
</gene>
<dbReference type="Proteomes" id="UP000812287">
    <property type="component" value="Unassembled WGS sequence"/>
</dbReference>
<reference evidence="2" key="1">
    <citation type="submission" date="2020-11" db="EMBL/GenBank/DDBJ databases">
        <title>Adaptations for nitrogen fixation in a non-lichenized fungal sporocarp promotes dispersal by wood-feeding termites.</title>
        <authorList>
            <consortium name="DOE Joint Genome Institute"/>
            <person name="Koch R.A."/>
            <person name="Yoon G."/>
            <person name="Arayal U."/>
            <person name="Lail K."/>
            <person name="Amirebrahimi M."/>
            <person name="Labutti K."/>
            <person name="Lipzen A."/>
            <person name="Riley R."/>
            <person name="Barry K."/>
            <person name="Henrissat B."/>
            <person name="Grigoriev I.V."/>
            <person name="Herr J.R."/>
            <person name="Aime M.C."/>
        </authorList>
    </citation>
    <scope>NUCLEOTIDE SEQUENCE</scope>
    <source>
        <strain evidence="2">MCA 3950</strain>
    </source>
</reference>
<dbReference type="AlphaFoldDB" id="A0A9P7VRC8"/>
<feature type="compositionally biased region" description="Polar residues" evidence="1">
    <location>
        <begin position="60"/>
        <end position="72"/>
    </location>
</feature>
<protein>
    <submittedName>
        <fullName evidence="2">Uncharacterized protein</fullName>
    </submittedName>
</protein>
<dbReference type="OrthoDB" id="2946666at2759"/>
<dbReference type="RefSeq" id="XP_043038800.1">
    <property type="nucleotide sequence ID" value="XM_043179983.1"/>
</dbReference>
<accession>A0A9P7VRC8</accession>
<evidence type="ECO:0000256" key="1">
    <source>
        <dbReference type="SAM" id="MobiDB-lite"/>
    </source>
</evidence>
<dbReference type="GeneID" id="66102279"/>
<feature type="region of interest" description="Disordered" evidence="1">
    <location>
        <begin position="60"/>
        <end position="79"/>
    </location>
</feature>
<proteinExistence type="predicted"/>